<keyword evidence="8" id="KW-1185">Reference proteome</keyword>
<feature type="region of interest" description="Disordered" evidence="5">
    <location>
        <begin position="1"/>
        <end position="43"/>
    </location>
</feature>
<dbReference type="AlphaFoldDB" id="A0A841EP87"/>
<evidence type="ECO:0000256" key="4">
    <source>
        <dbReference type="ARBA" id="ARBA00023136"/>
    </source>
</evidence>
<evidence type="ECO:0000256" key="2">
    <source>
        <dbReference type="ARBA" id="ARBA00022692"/>
    </source>
</evidence>
<dbReference type="PANTHER" id="PTHR30168:SF0">
    <property type="entry name" value="INNER MEMBRANE PROTEIN"/>
    <property type="match status" value="1"/>
</dbReference>
<dbReference type="Proteomes" id="UP000578077">
    <property type="component" value="Unassembled WGS sequence"/>
</dbReference>
<feature type="compositionally biased region" description="Pro residues" evidence="5">
    <location>
        <begin position="16"/>
        <end position="40"/>
    </location>
</feature>
<feature type="transmembrane region" description="Helical" evidence="6">
    <location>
        <begin position="47"/>
        <end position="72"/>
    </location>
</feature>
<accession>A0A841EP87</accession>
<evidence type="ECO:0000256" key="5">
    <source>
        <dbReference type="SAM" id="MobiDB-lite"/>
    </source>
</evidence>
<comment type="caution">
    <text evidence="7">The sequence shown here is derived from an EMBL/GenBank/DDBJ whole genome shotgun (WGS) entry which is preliminary data.</text>
</comment>
<dbReference type="PANTHER" id="PTHR30168">
    <property type="entry name" value="PUTATIVE MEMBRANE PROTEIN YPFJ"/>
    <property type="match status" value="1"/>
</dbReference>
<evidence type="ECO:0000313" key="7">
    <source>
        <dbReference type="EMBL" id="MBB6001241.1"/>
    </source>
</evidence>
<keyword evidence="3 6" id="KW-1133">Transmembrane helix</keyword>
<dbReference type="RefSeq" id="WP_184640375.1">
    <property type="nucleotide sequence ID" value="NZ_BAABKT010000035.1"/>
</dbReference>
<dbReference type="GO" id="GO:0016020">
    <property type="term" value="C:membrane"/>
    <property type="evidence" value="ECO:0007669"/>
    <property type="project" value="UniProtKB-SubCell"/>
</dbReference>
<dbReference type="Pfam" id="PF04228">
    <property type="entry name" value="Zn_peptidase"/>
    <property type="match status" value="1"/>
</dbReference>
<proteinExistence type="predicted"/>
<name>A0A841EP87_9ACTN</name>
<comment type="subcellular location">
    <subcellularLocation>
        <location evidence="1">Membrane</location>
        <topology evidence="1">Single-pass membrane protein</topology>
    </subcellularLocation>
</comment>
<sequence length="333" mass="35357">MEPTPDGERPAGPSRPAAPNPPPGIPHRPGPPPFPPAAPPPRRHRSAAVWLTVGAAALTALAAFTACVLLVVMTPLPWQSGSAPASADPADHTSSQLEARPAPVEIDVADHPAYGLTVPDAVDCSLPDVDAGSADSWTDFNAAISDCLTRLWRPRLDELGVHAVEPELRVSNEKPEPVGSVDEDYTQAYYDNREMSITVVLPNVVPMARSMPADWQQTTWISLLTHEYGHHVQQLTGILPAGYDMERTAADEDERLEATRRTELQAECLGGMAMDGLGLSGSEIRRAAESLAAGDDFATHGTASNRSTWFSDGAGGDTVGACNTYDASQSRVA</sequence>
<evidence type="ECO:0000256" key="3">
    <source>
        <dbReference type="ARBA" id="ARBA00022989"/>
    </source>
</evidence>
<evidence type="ECO:0000256" key="6">
    <source>
        <dbReference type="SAM" id="Phobius"/>
    </source>
</evidence>
<keyword evidence="4 6" id="KW-0472">Membrane</keyword>
<evidence type="ECO:0000256" key="1">
    <source>
        <dbReference type="ARBA" id="ARBA00004167"/>
    </source>
</evidence>
<reference evidence="7 8" key="1">
    <citation type="submission" date="2020-08" db="EMBL/GenBank/DDBJ databases">
        <title>Sequencing the genomes of 1000 actinobacteria strains.</title>
        <authorList>
            <person name="Klenk H.-P."/>
        </authorList>
    </citation>
    <scope>NUCLEOTIDE SEQUENCE [LARGE SCALE GENOMIC DNA]</scope>
    <source>
        <strain evidence="7 8">DSM 44593</strain>
    </source>
</reference>
<evidence type="ECO:0000313" key="8">
    <source>
        <dbReference type="Proteomes" id="UP000578077"/>
    </source>
</evidence>
<keyword evidence="2 6" id="KW-0812">Transmembrane</keyword>
<protein>
    <recommendedName>
        <fullName evidence="9">Metalloprotease</fullName>
    </recommendedName>
</protein>
<evidence type="ECO:0008006" key="9">
    <source>
        <dbReference type="Google" id="ProtNLM"/>
    </source>
</evidence>
<dbReference type="EMBL" id="JACHLY010000002">
    <property type="protein sequence ID" value="MBB6001241.1"/>
    <property type="molecule type" value="Genomic_DNA"/>
</dbReference>
<dbReference type="InterPro" id="IPR007343">
    <property type="entry name" value="Uncharacterised_pept_Zn_put"/>
</dbReference>
<gene>
    <name evidence="7" type="ORF">HNR25_005070</name>
</gene>
<organism evidence="7 8">
    <name type="scientific">Streptomonospora salina</name>
    <dbReference type="NCBI Taxonomy" id="104205"/>
    <lineage>
        <taxon>Bacteria</taxon>
        <taxon>Bacillati</taxon>
        <taxon>Actinomycetota</taxon>
        <taxon>Actinomycetes</taxon>
        <taxon>Streptosporangiales</taxon>
        <taxon>Nocardiopsidaceae</taxon>
        <taxon>Streptomonospora</taxon>
    </lineage>
</organism>